<dbReference type="Pfam" id="PF00497">
    <property type="entry name" value="SBP_bac_3"/>
    <property type="match status" value="1"/>
</dbReference>
<dbReference type="PANTHER" id="PTHR35936">
    <property type="entry name" value="MEMBRANE-BOUND LYTIC MUREIN TRANSGLYCOSYLASE F"/>
    <property type="match status" value="1"/>
</dbReference>
<sequence length="281" mass="29784">MIMKVSKLFSGLAVAAASLFLLSACGSSSSEDTSVSDIKDKGTLVVALNPEFAPFEFKTLVDGKDTIVGADVEIAKAIAEELGVDVKFSSMSFNNVLASLQSGKADIAISGISATEERKKAYDFSDPYYEAENVVLIRKTDVDKYTDTDSLDGLSVGTQKGSIQETVASEQLAGAKVVSLTQNSEMINELKNSQIEAVVLEKPIAEGYVANNSDLTISGITLTSDDADAYAVALPKGSTKLTKKVNKVIKELKESGKIDQFIQNAYELSVSDSSDSSASDD</sequence>
<dbReference type="InterPro" id="IPR001638">
    <property type="entry name" value="Solute-binding_3/MltF_N"/>
</dbReference>
<dbReference type="Gene3D" id="3.40.190.10">
    <property type="entry name" value="Periplasmic binding protein-like II"/>
    <property type="match status" value="2"/>
</dbReference>
<accession>A0AAE7CV59</accession>
<evidence type="ECO:0000259" key="4">
    <source>
        <dbReference type="SMART" id="SM00079"/>
    </source>
</evidence>
<organism evidence="5 6">
    <name type="scientific">Streptococcus gallolyticus</name>
    <dbReference type="NCBI Taxonomy" id="315405"/>
    <lineage>
        <taxon>Bacteria</taxon>
        <taxon>Bacillati</taxon>
        <taxon>Bacillota</taxon>
        <taxon>Bacilli</taxon>
        <taxon>Lactobacillales</taxon>
        <taxon>Streptococcaceae</taxon>
        <taxon>Streptococcus</taxon>
    </lineage>
</organism>
<dbReference type="GO" id="GO:0015276">
    <property type="term" value="F:ligand-gated monoatomic ion channel activity"/>
    <property type="evidence" value="ECO:0007669"/>
    <property type="project" value="InterPro"/>
</dbReference>
<dbReference type="CDD" id="cd13620">
    <property type="entry name" value="PBP2_GltS"/>
    <property type="match status" value="1"/>
</dbReference>
<dbReference type="SMART" id="SM00079">
    <property type="entry name" value="PBPe"/>
    <property type="match status" value="1"/>
</dbReference>
<dbReference type="SUPFAM" id="SSF53850">
    <property type="entry name" value="Periplasmic binding protein-like II"/>
    <property type="match status" value="1"/>
</dbReference>
<feature type="domain" description="Solute-binding protein family 3/N-terminal" evidence="3">
    <location>
        <begin position="43"/>
        <end position="270"/>
    </location>
</feature>
<feature type="domain" description="Ionotropic glutamate receptor C-terminal" evidence="4">
    <location>
        <begin position="43"/>
        <end position="264"/>
    </location>
</feature>
<evidence type="ECO:0000256" key="1">
    <source>
        <dbReference type="ARBA" id="ARBA00022729"/>
    </source>
</evidence>
<proteinExistence type="predicted"/>
<dbReference type="SMART" id="SM00062">
    <property type="entry name" value="PBPb"/>
    <property type="match status" value="1"/>
</dbReference>
<gene>
    <name evidence="5" type="ORF">FOB74_09515</name>
</gene>
<dbReference type="AlphaFoldDB" id="A0AAE7CV59"/>
<dbReference type="GO" id="GO:0016020">
    <property type="term" value="C:membrane"/>
    <property type="evidence" value="ECO:0007669"/>
    <property type="project" value="InterPro"/>
</dbReference>
<dbReference type="PANTHER" id="PTHR35936:SF17">
    <property type="entry name" value="ARGININE-BINDING EXTRACELLULAR PROTEIN ARTP"/>
    <property type="match status" value="1"/>
</dbReference>
<dbReference type="EMBL" id="CP050959">
    <property type="protein sequence ID" value="QIX74651.1"/>
    <property type="molecule type" value="Genomic_DNA"/>
</dbReference>
<dbReference type="InterPro" id="IPR001320">
    <property type="entry name" value="Iontro_rcpt_C"/>
</dbReference>
<feature type="chain" id="PRO_5041992587" evidence="2">
    <location>
        <begin position="31"/>
        <end position="281"/>
    </location>
</feature>
<keyword evidence="1 2" id="KW-0732">Signal</keyword>
<evidence type="ECO:0000313" key="6">
    <source>
        <dbReference type="Proteomes" id="UP000503130"/>
    </source>
</evidence>
<name>A0AAE7CV59_9STRE</name>
<feature type="signal peptide" evidence="2">
    <location>
        <begin position="1"/>
        <end position="30"/>
    </location>
</feature>
<reference evidence="5 6" key="1">
    <citation type="submission" date="2019-09" db="EMBL/GenBank/DDBJ databases">
        <title>FDA dAtabase for Regulatory Grade micrObial Sequences (FDA-ARGOS): Supporting development and validation of Infectious Disease Dx tests.</title>
        <authorList>
            <person name="Sciortino C."/>
            <person name="Tallon L."/>
            <person name="Sadzewicz L."/>
            <person name="Vavikolanu K."/>
            <person name="Mehta A."/>
            <person name="Aluvathingal J."/>
            <person name="Nadendla S."/>
            <person name="Nandy P."/>
            <person name="Geyer C."/>
            <person name="Yan Y."/>
            <person name="Sichtig H."/>
        </authorList>
    </citation>
    <scope>NUCLEOTIDE SEQUENCE [LARGE SCALE GENOMIC DNA]</scope>
    <source>
        <strain evidence="5 6">FDAARGOS_666</strain>
    </source>
</reference>
<protein>
    <submittedName>
        <fullName evidence="5">Transporter substrate-binding domain-containing protein</fullName>
    </submittedName>
</protein>
<evidence type="ECO:0000313" key="5">
    <source>
        <dbReference type="EMBL" id="QIX74651.1"/>
    </source>
</evidence>
<evidence type="ECO:0000256" key="2">
    <source>
        <dbReference type="SAM" id="SignalP"/>
    </source>
</evidence>
<evidence type="ECO:0000259" key="3">
    <source>
        <dbReference type="SMART" id="SM00062"/>
    </source>
</evidence>
<dbReference type="Proteomes" id="UP000503130">
    <property type="component" value="Chromosome"/>
</dbReference>
<dbReference type="PROSITE" id="PS51257">
    <property type="entry name" value="PROKAR_LIPOPROTEIN"/>
    <property type="match status" value="1"/>
</dbReference>